<organism evidence="2 3">
    <name type="scientific">Schistosoma rodhaini</name>
    <dbReference type="NCBI Taxonomy" id="6188"/>
    <lineage>
        <taxon>Eukaryota</taxon>
        <taxon>Metazoa</taxon>
        <taxon>Spiralia</taxon>
        <taxon>Lophotrochozoa</taxon>
        <taxon>Platyhelminthes</taxon>
        <taxon>Trematoda</taxon>
        <taxon>Digenea</taxon>
        <taxon>Strigeidida</taxon>
        <taxon>Schistosomatoidea</taxon>
        <taxon>Schistosomatidae</taxon>
        <taxon>Schistosoma</taxon>
    </lineage>
</organism>
<name>A0AA85GC24_9TREM</name>
<proteinExistence type="predicted"/>
<evidence type="ECO:0000313" key="2">
    <source>
        <dbReference type="Proteomes" id="UP000050792"/>
    </source>
</evidence>
<reference evidence="3" key="2">
    <citation type="submission" date="2023-11" db="UniProtKB">
        <authorList>
            <consortium name="WormBaseParasite"/>
        </authorList>
    </citation>
    <scope>IDENTIFICATION</scope>
</reference>
<accession>A0AA85GC24</accession>
<feature type="region of interest" description="Disordered" evidence="1">
    <location>
        <begin position="181"/>
        <end position="223"/>
    </location>
</feature>
<sequence length="223" mass="25050">MSEYSINSRKCNQHVLLRLITSQTVSSKETNSMNNNNSIINYTIVVTNVCTTATINISIPTATSIVSDIVAIPRVKHPTIIDYVTHDETRLYDKKNNRLTLNKITGQRSYSIDSDCNALNKNNKLVTGIATIVSPMLSSDHEVQRRVNIGDSDLRPLSDAMISNHDYDLNRNINYQEISMESSLQEEDRKNSNHQILYKSHPPLPPLWYNNNNNTGSSSNGGL</sequence>
<dbReference type="AlphaFoldDB" id="A0AA85GC24"/>
<feature type="compositionally biased region" description="Low complexity" evidence="1">
    <location>
        <begin position="210"/>
        <end position="223"/>
    </location>
</feature>
<evidence type="ECO:0000313" key="3">
    <source>
        <dbReference type="WBParaSite" id="SRDH1_85790.1"/>
    </source>
</evidence>
<keyword evidence="2" id="KW-1185">Reference proteome</keyword>
<dbReference type="Proteomes" id="UP000050792">
    <property type="component" value="Unassembled WGS sequence"/>
</dbReference>
<dbReference type="WBParaSite" id="SRDH1_85790.1">
    <property type="protein sequence ID" value="SRDH1_85790.1"/>
    <property type="gene ID" value="SRDH1_85790"/>
</dbReference>
<evidence type="ECO:0000256" key="1">
    <source>
        <dbReference type="SAM" id="MobiDB-lite"/>
    </source>
</evidence>
<reference evidence="2" key="1">
    <citation type="submission" date="2022-06" db="EMBL/GenBank/DDBJ databases">
        <authorList>
            <person name="Berger JAMES D."/>
            <person name="Berger JAMES D."/>
        </authorList>
    </citation>
    <scope>NUCLEOTIDE SEQUENCE [LARGE SCALE GENOMIC DNA]</scope>
</reference>
<protein>
    <submittedName>
        <fullName evidence="3">Uncharacterized protein</fullName>
    </submittedName>
</protein>